<evidence type="ECO:0000313" key="3">
    <source>
        <dbReference type="Proteomes" id="UP000001735"/>
    </source>
</evidence>
<accession>B5Z7D0</accession>
<protein>
    <submittedName>
        <fullName evidence="2">Uncharacterized protein</fullName>
    </submittedName>
</protein>
<dbReference type="KEGG" id="hpg:HPG27_724"/>
<proteinExistence type="predicted"/>
<reference evidence="2 3" key="1">
    <citation type="journal article" date="2009" name="J. Bacteriol.">
        <title>The complete genome sequence of Helicobacter pylori strain G27.</title>
        <authorList>
            <person name="Baltrus D.A."/>
            <person name="Amieva M.R."/>
            <person name="Covacci A."/>
            <person name="Lowe T.M."/>
            <person name="Merrell D.S."/>
            <person name="Ottemann K.M."/>
            <person name="Stein M."/>
            <person name="Salama N.R."/>
            <person name="Guillemin K."/>
        </authorList>
    </citation>
    <scope>NUCLEOTIDE SEQUENCE [LARGE SCALE GENOMIC DNA]</scope>
    <source>
        <strain evidence="2 3">G27</strain>
    </source>
</reference>
<dbReference type="Proteomes" id="UP000001735">
    <property type="component" value="Chromosome"/>
</dbReference>
<keyword evidence="1" id="KW-1133">Transmembrane helix</keyword>
<sequence length="53" mass="6361">MVVAPVMLLYFCFFFSIFFHDLTPKKRDLKKARDFGDFKRFRVGLYNPPPQKS</sequence>
<dbReference type="HOGENOM" id="CLU_213807_0_0_7"/>
<gene>
    <name evidence="2" type="ordered locus">HPG27_724</name>
</gene>
<name>B5Z7D0_HELPG</name>
<keyword evidence="3" id="KW-1185">Reference proteome</keyword>
<keyword evidence="1" id="KW-0472">Membrane</keyword>
<dbReference type="EMBL" id="CP001173">
    <property type="protein sequence ID" value="ACI27478.1"/>
    <property type="molecule type" value="Genomic_DNA"/>
</dbReference>
<organism evidence="2 3">
    <name type="scientific">Helicobacter pylori (strain G27)</name>
    <dbReference type="NCBI Taxonomy" id="563041"/>
    <lineage>
        <taxon>Bacteria</taxon>
        <taxon>Pseudomonadati</taxon>
        <taxon>Campylobacterota</taxon>
        <taxon>Epsilonproteobacteria</taxon>
        <taxon>Campylobacterales</taxon>
        <taxon>Helicobacteraceae</taxon>
        <taxon>Helicobacter</taxon>
    </lineage>
</organism>
<evidence type="ECO:0000256" key="1">
    <source>
        <dbReference type="SAM" id="Phobius"/>
    </source>
</evidence>
<dbReference type="AlphaFoldDB" id="B5Z7D0"/>
<evidence type="ECO:0000313" key="2">
    <source>
        <dbReference type="EMBL" id="ACI27478.1"/>
    </source>
</evidence>
<keyword evidence="1" id="KW-0812">Transmembrane</keyword>
<feature type="transmembrane region" description="Helical" evidence="1">
    <location>
        <begin position="6"/>
        <end position="23"/>
    </location>
</feature>